<dbReference type="AlphaFoldDB" id="A0AAE9ZBM1"/>
<evidence type="ECO:0000259" key="1">
    <source>
        <dbReference type="Pfam" id="PF03372"/>
    </source>
</evidence>
<evidence type="ECO:0000313" key="2">
    <source>
        <dbReference type="EMBL" id="WDE08192.1"/>
    </source>
</evidence>
<feature type="domain" description="Endonuclease/exonuclease/phosphatase" evidence="1">
    <location>
        <begin position="10"/>
        <end position="233"/>
    </location>
</feature>
<dbReference type="KEGG" id="tvd:SG34_009065"/>
<gene>
    <name evidence="2" type="ORF">SG34_009065</name>
</gene>
<evidence type="ECO:0000313" key="3">
    <source>
        <dbReference type="Proteomes" id="UP000032352"/>
    </source>
</evidence>
<reference evidence="2 3" key="2">
    <citation type="journal article" date="2022" name="Mar. Drugs">
        <title>Bioassay-Guided Fractionation Leads to the Detection of Cholic Acid Generated by the Rare Thalassomonas sp.</title>
        <authorList>
            <person name="Pheiffer F."/>
            <person name="Schneider Y.K."/>
            <person name="Hansen E.H."/>
            <person name="Andersen J.H."/>
            <person name="Isaksson J."/>
            <person name="Busche T."/>
            <person name="R C."/>
            <person name="Kalinowski J."/>
            <person name="Zyl L.V."/>
            <person name="Trindade M."/>
        </authorList>
    </citation>
    <scope>NUCLEOTIDE SEQUENCE [LARGE SCALE GENOMIC DNA]</scope>
    <source>
        <strain evidence="2 3">XOM25</strain>
    </source>
</reference>
<dbReference type="EMBL" id="CP059733">
    <property type="protein sequence ID" value="WDE08192.1"/>
    <property type="molecule type" value="Genomic_DNA"/>
</dbReference>
<keyword evidence="2" id="KW-0378">Hydrolase</keyword>
<dbReference type="InterPro" id="IPR005135">
    <property type="entry name" value="Endo/exonuclease/phosphatase"/>
</dbReference>
<dbReference type="Proteomes" id="UP000032352">
    <property type="component" value="Chromosome"/>
</dbReference>
<protein>
    <submittedName>
        <fullName evidence="2">Endonuclease/exonuclease/phosphatase family protein</fullName>
    </submittedName>
</protein>
<organism evidence="2 3">
    <name type="scientific">Thalassomonas viridans</name>
    <dbReference type="NCBI Taxonomy" id="137584"/>
    <lineage>
        <taxon>Bacteria</taxon>
        <taxon>Pseudomonadati</taxon>
        <taxon>Pseudomonadota</taxon>
        <taxon>Gammaproteobacteria</taxon>
        <taxon>Alteromonadales</taxon>
        <taxon>Colwelliaceae</taxon>
        <taxon>Thalassomonas</taxon>
    </lineage>
</organism>
<dbReference type="GO" id="GO:0004519">
    <property type="term" value="F:endonuclease activity"/>
    <property type="evidence" value="ECO:0007669"/>
    <property type="project" value="UniProtKB-KW"/>
</dbReference>
<dbReference type="Gene3D" id="3.60.10.10">
    <property type="entry name" value="Endonuclease/exonuclease/phosphatase"/>
    <property type="match status" value="1"/>
</dbReference>
<keyword evidence="2" id="KW-0255">Endonuclease</keyword>
<name>A0AAE9ZBM1_9GAMM</name>
<sequence length="247" mass="28615">MAMQQAIKVLSYNIHKGMNMGNRKWVLDNIRRLIRKTGADIVFLQEVAGDARRKIDVSQFEYLADSVWHHYAYGKNAVYDAGHHGNAILSKFPFISWRNQDISTNRFEHRGLLHGVIAKAEQEYHLLCVHLDLFEAGRRKQLQRICAYVREQVPEHAGLIIAGDMNDWLQKASRLLTGQLGLQEAFKVTRGHYARTFPAILPLLSLDRIYFRNCRLLFCERISLVNEPQLSDHLPLMAGFDYRQQLN</sequence>
<reference evidence="2 3" key="1">
    <citation type="journal article" date="2015" name="Genome Announc.">
        <title>Draft Genome Sequences of Marine Isolates of Thalassomonas viridans and Thalassomonas actiniarum.</title>
        <authorList>
            <person name="Olonade I."/>
            <person name="van Zyl L.J."/>
            <person name="Trindade M."/>
        </authorList>
    </citation>
    <scope>NUCLEOTIDE SEQUENCE [LARGE SCALE GENOMIC DNA]</scope>
    <source>
        <strain evidence="2 3">XOM25</strain>
    </source>
</reference>
<accession>A0AAE9ZBM1</accession>
<dbReference type="Pfam" id="PF03372">
    <property type="entry name" value="Exo_endo_phos"/>
    <property type="match status" value="1"/>
</dbReference>
<keyword evidence="3" id="KW-1185">Reference proteome</keyword>
<dbReference type="PANTHER" id="PTHR14859:SF15">
    <property type="entry name" value="ENDONUCLEASE_EXONUCLEASE_PHOSPHATASE DOMAIN-CONTAINING PROTEIN"/>
    <property type="match status" value="1"/>
</dbReference>
<proteinExistence type="predicted"/>
<dbReference type="InterPro" id="IPR036691">
    <property type="entry name" value="Endo/exonu/phosph_ase_sf"/>
</dbReference>
<dbReference type="SUPFAM" id="SSF56219">
    <property type="entry name" value="DNase I-like"/>
    <property type="match status" value="1"/>
</dbReference>
<dbReference type="GO" id="GO:0006506">
    <property type="term" value="P:GPI anchor biosynthetic process"/>
    <property type="evidence" value="ECO:0007669"/>
    <property type="project" value="TreeGrafter"/>
</dbReference>
<keyword evidence="2" id="KW-0540">Nuclease</keyword>
<dbReference type="GO" id="GO:0016020">
    <property type="term" value="C:membrane"/>
    <property type="evidence" value="ECO:0007669"/>
    <property type="project" value="GOC"/>
</dbReference>
<dbReference type="InterPro" id="IPR051916">
    <property type="entry name" value="GPI-anchor_lipid_remodeler"/>
</dbReference>
<dbReference type="PANTHER" id="PTHR14859">
    <property type="entry name" value="CALCOFLUOR WHITE HYPERSENSITIVE PROTEIN PRECURSOR"/>
    <property type="match status" value="1"/>
</dbReference>